<dbReference type="GO" id="GO:0048500">
    <property type="term" value="C:signal recognition particle"/>
    <property type="evidence" value="ECO:0007669"/>
    <property type="project" value="InterPro"/>
</dbReference>
<dbReference type="PATRIC" id="fig|1226633.4.peg.1859"/>
<keyword evidence="2" id="KW-0547">Nucleotide-binding</keyword>
<keyword evidence="3" id="KW-0342">GTP-binding</keyword>
<evidence type="ECO:0000256" key="1">
    <source>
        <dbReference type="ARBA" id="ARBA00004496"/>
    </source>
</evidence>
<evidence type="ECO:0000259" key="5">
    <source>
        <dbReference type="SMART" id="SM00963"/>
    </source>
</evidence>
<reference evidence="6 7" key="1">
    <citation type="submission" date="2013-08" db="EMBL/GenBank/DDBJ databases">
        <title>An opportunistic ruminal bacterium that causes liver abscesses in cattle.</title>
        <authorList>
            <person name="Benahmed F.H."/>
            <person name="Rasmussen M."/>
            <person name="Harbottle H."/>
            <person name="Soppet D."/>
            <person name="Nagaraja T.G."/>
            <person name="Davidson M."/>
        </authorList>
    </citation>
    <scope>NUCLEOTIDE SEQUENCE [LARGE SCALE GENOMIC DNA]</scope>
    <source>
        <strain evidence="6 7">B35</strain>
    </source>
</reference>
<feature type="domain" description="Signal recognition particle SRP54 helical bundle" evidence="5">
    <location>
        <begin position="1"/>
        <end position="86"/>
    </location>
</feature>
<dbReference type="Gene3D" id="1.20.120.140">
    <property type="entry name" value="Signal recognition particle SRP54, nucleotide-binding domain"/>
    <property type="match status" value="1"/>
</dbReference>
<dbReference type="PANTHER" id="PTHR11564">
    <property type="entry name" value="SIGNAL RECOGNITION PARTICLE 54K PROTEIN SRP54"/>
    <property type="match status" value="1"/>
</dbReference>
<evidence type="ECO:0000313" key="7">
    <source>
        <dbReference type="Proteomes" id="UP000031184"/>
    </source>
</evidence>
<evidence type="ECO:0000256" key="2">
    <source>
        <dbReference type="ARBA" id="ARBA00022741"/>
    </source>
</evidence>
<dbReference type="SUPFAM" id="SSF52540">
    <property type="entry name" value="P-loop containing nucleoside triphosphate hydrolases"/>
    <property type="match status" value="1"/>
</dbReference>
<evidence type="ECO:0000313" key="6">
    <source>
        <dbReference type="EMBL" id="KID48436.1"/>
    </source>
</evidence>
<protein>
    <recommendedName>
        <fullName evidence="5">Signal recognition particle SRP54 helical bundle domain-containing protein</fullName>
    </recommendedName>
</protein>
<dbReference type="GO" id="GO:0005525">
    <property type="term" value="F:GTP binding"/>
    <property type="evidence" value="ECO:0007669"/>
    <property type="project" value="UniProtKB-KW"/>
</dbReference>
<dbReference type="InterPro" id="IPR042101">
    <property type="entry name" value="SRP54_N_sf"/>
</dbReference>
<dbReference type="GO" id="GO:0006614">
    <property type="term" value="P:SRP-dependent cotranslational protein targeting to membrane"/>
    <property type="evidence" value="ECO:0007669"/>
    <property type="project" value="InterPro"/>
</dbReference>
<dbReference type="InterPro" id="IPR027417">
    <property type="entry name" value="P-loop_NTPase"/>
</dbReference>
<name>A0A0B4EGL8_9FUSO</name>
<dbReference type="Pfam" id="PF02881">
    <property type="entry name" value="SRP54_N"/>
    <property type="match status" value="1"/>
</dbReference>
<dbReference type="Proteomes" id="UP000031184">
    <property type="component" value="Unassembled WGS sequence"/>
</dbReference>
<accession>A0A0B4EGL8</accession>
<evidence type="ECO:0000256" key="3">
    <source>
        <dbReference type="ARBA" id="ARBA00023134"/>
    </source>
</evidence>
<dbReference type="PANTHER" id="PTHR11564:SF5">
    <property type="entry name" value="SIGNAL RECOGNITION PARTICLE SUBUNIT SRP54"/>
    <property type="match status" value="1"/>
</dbReference>
<evidence type="ECO:0000256" key="4">
    <source>
        <dbReference type="ARBA" id="ARBA00048027"/>
    </source>
</evidence>
<dbReference type="InterPro" id="IPR022941">
    <property type="entry name" value="SRP54"/>
</dbReference>
<gene>
    <name evidence="6" type="ORF">C095_09170</name>
</gene>
<sequence length="133" mass="14684">MLDNLGSRFQEIFKKVRGHGKLSESNIKDALKEVKMSLLEADVNYKVVKDFIESIREKAIGTEVLKGINPGQQFIKLVNDELVELLGGTNARLTKASKNPTVLMLSGLQGAGKTTFAGKLAKFLKNKTKGYSW</sequence>
<dbReference type="Pfam" id="PF00448">
    <property type="entry name" value="SRP54"/>
    <property type="match status" value="1"/>
</dbReference>
<proteinExistence type="predicted"/>
<dbReference type="Gene3D" id="3.40.50.300">
    <property type="entry name" value="P-loop containing nucleotide triphosphate hydrolases"/>
    <property type="match status" value="1"/>
</dbReference>
<dbReference type="InterPro" id="IPR013822">
    <property type="entry name" value="Signal_recog_particl_SRP54_hlx"/>
</dbReference>
<comment type="catalytic activity">
    <reaction evidence="4">
        <text>GTP + H2O = GDP + phosphate + H(+)</text>
        <dbReference type="Rhea" id="RHEA:19669"/>
        <dbReference type="ChEBI" id="CHEBI:15377"/>
        <dbReference type="ChEBI" id="CHEBI:15378"/>
        <dbReference type="ChEBI" id="CHEBI:37565"/>
        <dbReference type="ChEBI" id="CHEBI:43474"/>
        <dbReference type="ChEBI" id="CHEBI:58189"/>
        <dbReference type="EC" id="3.6.5.4"/>
    </reaction>
</comment>
<dbReference type="AlphaFoldDB" id="A0A0B4EGL8"/>
<dbReference type="GO" id="GO:0003924">
    <property type="term" value="F:GTPase activity"/>
    <property type="evidence" value="ECO:0007669"/>
    <property type="project" value="InterPro"/>
</dbReference>
<dbReference type="SMART" id="SM00963">
    <property type="entry name" value="SRP54_N"/>
    <property type="match status" value="1"/>
</dbReference>
<comment type="subcellular location">
    <subcellularLocation>
        <location evidence="1">Cytoplasm</location>
    </subcellularLocation>
</comment>
<dbReference type="SUPFAM" id="SSF47364">
    <property type="entry name" value="Domain of the SRP/SRP receptor G-proteins"/>
    <property type="match status" value="1"/>
</dbReference>
<dbReference type="InterPro" id="IPR000897">
    <property type="entry name" value="SRP54_GTPase_dom"/>
</dbReference>
<organism evidence="6 7">
    <name type="scientific">Fusobacterium necrophorum subsp. funduliforme B35</name>
    <dbReference type="NCBI Taxonomy" id="1226633"/>
    <lineage>
        <taxon>Bacteria</taxon>
        <taxon>Fusobacteriati</taxon>
        <taxon>Fusobacteriota</taxon>
        <taxon>Fusobacteriia</taxon>
        <taxon>Fusobacteriales</taxon>
        <taxon>Fusobacteriaceae</taxon>
        <taxon>Fusobacterium</taxon>
    </lineage>
</organism>
<dbReference type="EMBL" id="AUZI01000023">
    <property type="protein sequence ID" value="KID48436.1"/>
    <property type="molecule type" value="Genomic_DNA"/>
</dbReference>
<comment type="caution">
    <text evidence="6">The sequence shown here is derived from an EMBL/GenBank/DDBJ whole genome shotgun (WGS) entry which is preliminary data.</text>
</comment>
<dbReference type="InterPro" id="IPR036225">
    <property type="entry name" value="SRP/SRP_N"/>
</dbReference>